<reference evidence="1 2" key="1">
    <citation type="journal article" date="2019" name="Int. J. Syst. Evol. Microbiol.">
        <title>The Global Catalogue of Microorganisms (GCM) 10K type strain sequencing project: providing services to taxonomists for standard genome sequencing and annotation.</title>
        <authorList>
            <consortium name="The Broad Institute Genomics Platform"/>
            <consortium name="The Broad Institute Genome Sequencing Center for Infectious Disease"/>
            <person name="Wu L."/>
            <person name="Ma J."/>
        </authorList>
    </citation>
    <scope>NUCLEOTIDE SEQUENCE [LARGE SCALE GENOMIC DNA]</scope>
    <source>
        <strain evidence="1 2">JCM 10367</strain>
    </source>
</reference>
<proteinExistence type="predicted"/>
<gene>
    <name evidence="1" type="ORF">GCM10009535_41010</name>
</gene>
<organism evidence="1 2">
    <name type="scientific">Streptomyces thermocarboxydovorans</name>
    <dbReference type="NCBI Taxonomy" id="59298"/>
    <lineage>
        <taxon>Bacteria</taxon>
        <taxon>Bacillati</taxon>
        <taxon>Actinomycetota</taxon>
        <taxon>Actinomycetes</taxon>
        <taxon>Kitasatosporales</taxon>
        <taxon>Streptomycetaceae</taxon>
        <taxon>Streptomyces</taxon>
    </lineage>
</organism>
<evidence type="ECO:0000313" key="2">
    <source>
        <dbReference type="Proteomes" id="UP001500724"/>
    </source>
</evidence>
<protein>
    <submittedName>
        <fullName evidence="1">Uncharacterized protein</fullName>
    </submittedName>
</protein>
<dbReference type="EMBL" id="BAAAGU010000043">
    <property type="protein sequence ID" value="GAA0657668.1"/>
    <property type="molecule type" value="Genomic_DNA"/>
</dbReference>
<keyword evidence="2" id="KW-1185">Reference proteome</keyword>
<sequence>MEARTTGRQLSALIRPAGPLPGDWRASAPSLEELLLSCLRNPETPSSADTTTEAAA</sequence>
<name>A0ABN1HLL3_9ACTN</name>
<dbReference type="Proteomes" id="UP001500724">
    <property type="component" value="Unassembled WGS sequence"/>
</dbReference>
<accession>A0ABN1HLL3</accession>
<evidence type="ECO:0000313" key="1">
    <source>
        <dbReference type="EMBL" id="GAA0657668.1"/>
    </source>
</evidence>
<comment type="caution">
    <text evidence="1">The sequence shown here is derived from an EMBL/GenBank/DDBJ whole genome shotgun (WGS) entry which is preliminary data.</text>
</comment>